<dbReference type="EMBL" id="JAACLJ010000004">
    <property type="protein sequence ID" value="KAF4587334.1"/>
    <property type="molecule type" value="Genomic_DNA"/>
</dbReference>
<comment type="caution">
    <text evidence="2">The sequence shown here is derived from an EMBL/GenBank/DDBJ whole genome shotgun (WGS) entry which is preliminary data.</text>
</comment>
<feature type="compositionally biased region" description="Basic and acidic residues" evidence="1">
    <location>
        <begin position="67"/>
        <end position="79"/>
    </location>
</feature>
<sequence length="88" mass="9376">MEGRTTKSLQNMWTKIVKEIADIEAKDQGGDGQGTPTKPARKPAGAWTAVNCRTSSKRAPESSIKGDAPKKAKRSGSDEKETDEAGSD</sequence>
<dbReference type="Proteomes" id="UP000562929">
    <property type="component" value="Unassembled WGS sequence"/>
</dbReference>
<feature type="region of interest" description="Disordered" evidence="1">
    <location>
        <begin position="24"/>
        <end position="88"/>
    </location>
</feature>
<keyword evidence="3" id="KW-1185">Reference proteome</keyword>
<dbReference type="OrthoDB" id="4848529at2759"/>
<evidence type="ECO:0000313" key="2">
    <source>
        <dbReference type="EMBL" id="KAF4587334.1"/>
    </source>
</evidence>
<evidence type="ECO:0000313" key="3">
    <source>
        <dbReference type="Proteomes" id="UP000562929"/>
    </source>
</evidence>
<dbReference type="AlphaFoldDB" id="A0A8H4VDE9"/>
<protein>
    <submittedName>
        <fullName evidence="2">Uncharacterized protein</fullName>
    </submittedName>
</protein>
<proteinExistence type="predicted"/>
<reference evidence="2 3" key="1">
    <citation type="journal article" date="2020" name="G3 (Bethesda)">
        <title>Genetic Underpinnings of Host Manipulation by Ophiocordyceps as Revealed by Comparative Transcriptomics.</title>
        <authorList>
            <person name="Will I."/>
            <person name="Das B."/>
            <person name="Trinh T."/>
            <person name="Brachmann A."/>
            <person name="Ohm R.A."/>
            <person name="de Bekker C."/>
        </authorList>
    </citation>
    <scope>NUCLEOTIDE SEQUENCE [LARGE SCALE GENOMIC DNA]</scope>
    <source>
        <strain evidence="2 3">EC05</strain>
    </source>
</reference>
<gene>
    <name evidence="2" type="ORF">GQ602_004027</name>
</gene>
<name>A0A8H4VDE9_9HYPO</name>
<evidence type="ECO:0000256" key="1">
    <source>
        <dbReference type="SAM" id="MobiDB-lite"/>
    </source>
</evidence>
<accession>A0A8H4VDE9</accession>
<organism evidence="2 3">
    <name type="scientific">Ophiocordyceps camponoti-floridani</name>
    <dbReference type="NCBI Taxonomy" id="2030778"/>
    <lineage>
        <taxon>Eukaryota</taxon>
        <taxon>Fungi</taxon>
        <taxon>Dikarya</taxon>
        <taxon>Ascomycota</taxon>
        <taxon>Pezizomycotina</taxon>
        <taxon>Sordariomycetes</taxon>
        <taxon>Hypocreomycetidae</taxon>
        <taxon>Hypocreales</taxon>
        <taxon>Ophiocordycipitaceae</taxon>
        <taxon>Ophiocordyceps</taxon>
    </lineage>
</organism>